<name>A0A345YPL0_9MICO</name>
<evidence type="ECO:0000256" key="1">
    <source>
        <dbReference type="SAM" id="MobiDB-lite"/>
    </source>
</evidence>
<dbReference type="EMBL" id="QSWH01000001">
    <property type="protein sequence ID" value="RRR24881.1"/>
    <property type="molecule type" value="Genomic_DNA"/>
</dbReference>
<keyword evidence="5" id="KW-1185">Reference proteome</keyword>
<evidence type="ECO:0000313" key="4">
    <source>
        <dbReference type="EMBL" id="RRR24881.1"/>
    </source>
</evidence>
<dbReference type="InterPro" id="IPR027417">
    <property type="entry name" value="P-loop_NTPase"/>
</dbReference>
<keyword evidence="2" id="KW-1133">Transmembrane helix</keyword>
<gene>
    <name evidence="3" type="ORF">DWV08_09730</name>
    <name evidence="4" type="ORF">DXU92_01475</name>
</gene>
<reference evidence="3 5" key="1">
    <citation type="submission" date="2018-07" db="EMBL/GenBank/DDBJ databases">
        <title>Brachybacterium saurashtrense DSM 23186 genome sequence.</title>
        <authorList>
            <person name="Guo L."/>
        </authorList>
    </citation>
    <scope>NUCLEOTIDE SEQUENCE [LARGE SCALE GENOMIC DNA]</scope>
    <source>
        <strain evidence="3 5">DSM 23186</strain>
    </source>
</reference>
<evidence type="ECO:0000313" key="6">
    <source>
        <dbReference type="Proteomes" id="UP000282185"/>
    </source>
</evidence>
<dbReference type="EMBL" id="CP031356">
    <property type="protein sequence ID" value="AXK45862.1"/>
    <property type="molecule type" value="Genomic_DNA"/>
</dbReference>
<organism evidence="4 6">
    <name type="scientific">Brachybacterium saurashtrense</name>
    <dbReference type="NCBI Taxonomy" id="556288"/>
    <lineage>
        <taxon>Bacteria</taxon>
        <taxon>Bacillati</taxon>
        <taxon>Actinomycetota</taxon>
        <taxon>Actinomycetes</taxon>
        <taxon>Micrococcales</taxon>
        <taxon>Dermabacteraceae</taxon>
        <taxon>Brachybacterium</taxon>
    </lineage>
</organism>
<dbReference type="RefSeq" id="WP_115413603.1">
    <property type="nucleotide sequence ID" value="NZ_CP031356.1"/>
</dbReference>
<feature type="region of interest" description="Disordered" evidence="1">
    <location>
        <begin position="457"/>
        <end position="519"/>
    </location>
</feature>
<dbReference type="AlphaFoldDB" id="A0A345YPL0"/>
<accession>A0A345YPL0</accession>
<dbReference type="PANTHER" id="PTHR22683">
    <property type="entry name" value="SPORULATION PROTEIN RELATED"/>
    <property type="match status" value="1"/>
</dbReference>
<feature type="transmembrane region" description="Helical" evidence="2">
    <location>
        <begin position="56"/>
        <end position="73"/>
    </location>
</feature>
<protein>
    <recommendedName>
        <fullName evidence="7">FtsK domain-containing protein</fullName>
    </recommendedName>
</protein>
<keyword evidence="2" id="KW-0472">Membrane</keyword>
<dbReference type="Gene3D" id="3.40.50.300">
    <property type="entry name" value="P-loop containing nucleotide triphosphate hydrolases"/>
    <property type="match status" value="1"/>
</dbReference>
<sequence>MASRKDEDWLGVLLGAVLGGLFIATAWVLRRFWVTLGWVVMFAFALSKDVESLSSAPYRALGVAILLVILLVLSRRFRGLRKVLPVVAEVERARGQKRRRVGNRLLRDFGFIATNDATSYRTEFSRGVWTIDAPLATLTDPLWVENVVRDRLAVIDGAQDALIEQTGVGGHYRITFLSDVRRDPRAEMTPLEQPLQWSGDWDAVPYGLRADGSLATHRIRECSGTVVGGLPGGGKTGGLTALLSVLVPCPAVQFLVWDGKGGHDWGWLASRAALFNRDDEDRERIALELEAVVGVMRERLDRMVDLRGGPSIWDTGGPSVDMPLLVLVIDECQAILDKELIPRDDKESLRYRQRTEAAISVLVRKGRSVGVWVIPTTQKPTRDSLPTTIGSNAASAIAFRVKTHEAERAIMGTAPGPNDPTATSLPAIPGYAVVSSESGDREVVRFGYLPVDAAARSAKEASSLRRSVIGPITRPTASAEGANSGGESGNNTAADNSSDEQSPRPRRKRAPRKSRSEAA</sequence>
<dbReference type="Proteomes" id="UP000254236">
    <property type="component" value="Chromosome"/>
</dbReference>
<evidence type="ECO:0000313" key="3">
    <source>
        <dbReference type="EMBL" id="AXK45862.1"/>
    </source>
</evidence>
<proteinExistence type="predicted"/>
<dbReference type="PANTHER" id="PTHR22683:SF41">
    <property type="entry name" value="DNA TRANSLOCASE FTSK"/>
    <property type="match status" value="1"/>
</dbReference>
<evidence type="ECO:0000256" key="2">
    <source>
        <dbReference type="SAM" id="Phobius"/>
    </source>
</evidence>
<evidence type="ECO:0008006" key="7">
    <source>
        <dbReference type="Google" id="ProtNLM"/>
    </source>
</evidence>
<dbReference type="OrthoDB" id="3315716at2"/>
<dbReference type="Proteomes" id="UP000282185">
    <property type="component" value="Unassembled WGS sequence"/>
</dbReference>
<feature type="transmembrane region" description="Helical" evidence="2">
    <location>
        <begin position="9"/>
        <end position="29"/>
    </location>
</feature>
<reference evidence="4 6" key="2">
    <citation type="submission" date="2018-08" db="EMBL/GenBank/DDBJ databases">
        <title>Brachybacterium saurashtrense DSM 23186.</title>
        <authorList>
            <person name="Li Y."/>
        </authorList>
    </citation>
    <scope>NUCLEOTIDE SEQUENCE [LARGE SCALE GENOMIC DNA]</scope>
    <source>
        <strain evidence="4 6">DSM 23186</strain>
    </source>
</reference>
<keyword evidence="2" id="KW-0812">Transmembrane</keyword>
<dbReference type="SUPFAM" id="SSF52540">
    <property type="entry name" value="P-loop containing nucleoside triphosphate hydrolases"/>
    <property type="match status" value="1"/>
</dbReference>
<dbReference type="InterPro" id="IPR050206">
    <property type="entry name" value="FtsK/SpoIIIE/SftA"/>
</dbReference>
<evidence type="ECO:0000313" key="5">
    <source>
        <dbReference type="Proteomes" id="UP000254236"/>
    </source>
</evidence>
<feature type="compositionally biased region" description="Basic residues" evidence="1">
    <location>
        <begin position="504"/>
        <end position="513"/>
    </location>
</feature>
<dbReference type="KEGG" id="bsau:DWV08_09730"/>